<dbReference type="Proteomes" id="UP000236161">
    <property type="component" value="Unassembled WGS sequence"/>
</dbReference>
<organism evidence="5 6">
    <name type="scientific">Apostasia shenzhenica</name>
    <dbReference type="NCBI Taxonomy" id="1088818"/>
    <lineage>
        <taxon>Eukaryota</taxon>
        <taxon>Viridiplantae</taxon>
        <taxon>Streptophyta</taxon>
        <taxon>Embryophyta</taxon>
        <taxon>Tracheophyta</taxon>
        <taxon>Spermatophyta</taxon>
        <taxon>Magnoliopsida</taxon>
        <taxon>Liliopsida</taxon>
        <taxon>Asparagales</taxon>
        <taxon>Orchidaceae</taxon>
        <taxon>Apostasioideae</taxon>
        <taxon>Apostasia</taxon>
    </lineage>
</organism>
<dbReference type="AlphaFoldDB" id="A0A2I0A4B1"/>
<evidence type="ECO:0000256" key="1">
    <source>
        <dbReference type="ARBA" id="ARBA00007692"/>
    </source>
</evidence>
<keyword evidence="2" id="KW-0805">Transcription regulation</keyword>
<evidence type="ECO:0000256" key="4">
    <source>
        <dbReference type="SAM" id="SignalP"/>
    </source>
</evidence>
<accession>A0A2I0A4B1</accession>
<dbReference type="GO" id="GO:0006353">
    <property type="term" value="P:DNA-templated transcription termination"/>
    <property type="evidence" value="ECO:0007669"/>
    <property type="project" value="UniProtKB-KW"/>
</dbReference>
<comment type="similarity">
    <text evidence="1">Belongs to the mTERF family.</text>
</comment>
<gene>
    <name evidence="5" type="ORF">AXF42_Ash013469</name>
</gene>
<dbReference type="Gene3D" id="1.25.70.10">
    <property type="entry name" value="Transcription termination factor 3, mitochondrial"/>
    <property type="match status" value="1"/>
</dbReference>
<dbReference type="EMBL" id="KZ452026">
    <property type="protein sequence ID" value="PKA50380.1"/>
    <property type="molecule type" value="Genomic_DNA"/>
</dbReference>
<protein>
    <submittedName>
        <fullName evidence="5">Uncharacterized protein</fullName>
    </submittedName>
</protein>
<evidence type="ECO:0000313" key="5">
    <source>
        <dbReference type="EMBL" id="PKA50380.1"/>
    </source>
</evidence>
<keyword evidence="2" id="KW-0806">Transcription termination</keyword>
<feature type="chain" id="PRO_5014172065" evidence="4">
    <location>
        <begin position="19"/>
        <end position="270"/>
    </location>
</feature>
<dbReference type="PANTHER" id="PTHR13068">
    <property type="entry name" value="CGI-12 PROTEIN-RELATED"/>
    <property type="match status" value="1"/>
</dbReference>
<evidence type="ECO:0000256" key="2">
    <source>
        <dbReference type="ARBA" id="ARBA00022472"/>
    </source>
</evidence>
<dbReference type="Pfam" id="PF02536">
    <property type="entry name" value="mTERF"/>
    <property type="match status" value="1"/>
</dbReference>
<proteinExistence type="inferred from homology"/>
<dbReference type="InterPro" id="IPR038538">
    <property type="entry name" value="MTERF_sf"/>
</dbReference>
<dbReference type="InterPro" id="IPR003690">
    <property type="entry name" value="MTERF"/>
</dbReference>
<sequence>MPLLLLRSLLHLPTLCSSQNPKSPSSNPPLILRFRTSPRQIAQYLKTLGIRASPHSPESLDWILSAVNYLKSKGFSDEHFPRLSSLCPRIFTADIDRNLAPFFAFVANDLAATPEQARDMIIRCPEILTTNVEFRLRPTLFFLRELGIKNLNLPSNLNANLLNTPVDKLASRIRFLECLGLSYEESTGICARFPTIFRYSEGNNLKPKFEYLVYEMGRSVEEVKRFPQYFGFDLKKRIAPRHSHLKQRNVQIPLNWMLPPTDKKFYARWK</sequence>
<reference evidence="5 6" key="1">
    <citation type="journal article" date="2017" name="Nature">
        <title>The Apostasia genome and the evolution of orchids.</title>
        <authorList>
            <person name="Zhang G.Q."/>
            <person name="Liu K.W."/>
            <person name="Li Z."/>
            <person name="Lohaus R."/>
            <person name="Hsiao Y.Y."/>
            <person name="Niu S.C."/>
            <person name="Wang J.Y."/>
            <person name="Lin Y.C."/>
            <person name="Xu Q."/>
            <person name="Chen L.J."/>
            <person name="Yoshida K."/>
            <person name="Fujiwara S."/>
            <person name="Wang Z.W."/>
            <person name="Zhang Y.Q."/>
            <person name="Mitsuda N."/>
            <person name="Wang M."/>
            <person name="Liu G.H."/>
            <person name="Pecoraro L."/>
            <person name="Huang H.X."/>
            <person name="Xiao X.J."/>
            <person name="Lin M."/>
            <person name="Wu X.Y."/>
            <person name="Wu W.L."/>
            <person name="Chen Y.Y."/>
            <person name="Chang S.B."/>
            <person name="Sakamoto S."/>
            <person name="Ohme-Takagi M."/>
            <person name="Yagi M."/>
            <person name="Zeng S.J."/>
            <person name="Shen C.Y."/>
            <person name="Yeh C.M."/>
            <person name="Luo Y.B."/>
            <person name="Tsai W.C."/>
            <person name="Van de Peer Y."/>
            <person name="Liu Z.J."/>
        </authorList>
    </citation>
    <scope>NUCLEOTIDE SEQUENCE [LARGE SCALE GENOMIC DNA]</scope>
    <source>
        <strain evidence="6">cv. Shenzhen</strain>
        <tissue evidence="5">Stem</tissue>
    </source>
</reference>
<keyword evidence="3" id="KW-0809">Transit peptide</keyword>
<dbReference type="GO" id="GO:0003676">
    <property type="term" value="F:nucleic acid binding"/>
    <property type="evidence" value="ECO:0007669"/>
    <property type="project" value="InterPro"/>
</dbReference>
<dbReference type="OrthoDB" id="637682at2759"/>
<dbReference type="PANTHER" id="PTHR13068:SF139">
    <property type="entry name" value="TRANSCRIPTION TERMINATION FACTOR MTEF1, CHLOROPLASTIC"/>
    <property type="match status" value="1"/>
</dbReference>
<feature type="signal peptide" evidence="4">
    <location>
        <begin position="1"/>
        <end position="18"/>
    </location>
</feature>
<keyword evidence="6" id="KW-1185">Reference proteome</keyword>
<dbReference type="SMART" id="SM00733">
    <property type="entry name" value="Mterf"/>
    <property type="match status" value="4"/>
</dbReference>
<name>A0A2I0A4B1_9ASPA</name>
<keyword evidence="2" id="KW-0804">Transcription</keyword>
<evidence type="ECO:0000256" key="3">
    <source>
        <dbReference type="ARBA" id="ARBA00022946"/>
    </source>
</evidence>
<evidence type="ECO:0000313" key="6">
    <source>
        <dbReference type="Proteomes" id="UP000236161"/>
    </source>
</evidence>
<dbReference type="STRING" id="1088818.A0A2I0A4B1"/>
<keyword evidence="4" id="KW-0732">Signal</keyword>